<dbReference type="Proteomes" id="UP000215059">
    <property type="component" value="Unassembled WGS sequence"/>
</dbReference>
<dbReference type="PANTHER" id="PTHR43420">
    <property type="entry name" value="ACETYLTRANSFERASE"/>
    <property type="match status" value="1"/>
</dbReference>
<proteinExistence type="predicted"/>
<dbReference type="PROSITE" id="PS51186">
    <property type="entry name" value="GNAT"/>
    <property type="match status" value="1"/>
</dbReference>
<dbReference type="Pfam" id="PF00583">
    <property type="entry name" value="Acetyltransf_1"/>
    <property type="match status" value="1"/>
</dbReference>
<accession>A0A235FFN8</accession>
<dbReference type="CDD" id="cd04301">
    <property type="entry name" value="NAT_SF"/>
    <property type="match status" value="1"/>
</dbReference>
<name>A0A235FFN8_9BACL</name>
<dbReference type="SUPFAM" id="SSF55729">
    <property type="entry name" value="Acyl-CoA N-acyltransferases (Nat)"/>
    <property type="match status" value="1"/>
</dbReference>
<organism evidence="4 5">
    <name type="scientific">Fictibacillus aquaticus</name>
    <dbReference type="NCBI Taxonomy" id="2021314"/>
    <lineage>
        <taxon>Bacteria</taxon>
        <taxon>Bacillati</taxon>
        <taxon>Bacillota</taxon>
        <taxon>Bacilli</taxon>
        <taxon>Bacillales</taxon>
        <taxon>Fictibacillaceae</taxon>
        <taxon>Fictibacillus</taxon>
    </lineage>
</organism>
<reference evidence="4 5" key="1">
    <citation type="submission" date="2017-07" db="EMBL/GenBank/DDBJ databases">
        <title>Fictibacillus sp. nov. GDSW-R2A3 Genome sequencing and assembly.</title>
        <authorList>
            <person name="Mayilraj S."/>
        </authorList>
    </citation>
    <scope>NUCLEOTIDE SEQUENCE [LARGE SCALE GENOMIC DNA]</scope>
    <source>
        <strain evidence="4 5">GDSW-R2A3</strain>
    </source>
</reference>
<gene>
    <name evidence="4" type="ORF">CGZ90_06540</name>
</gene>
<evidence type="ECO:0000313" key="5">
    <source>
        <dbReference type="Proteomes" id="UP000215059"/>
    </source>
</evidence>
<keyword evidence="2" id="KW-0012">Acyltransferase</keyword>
<dbReference type="InterPro" id="IPR050680">
    <property type="entry name" value="YpeA/RimI_acetyltransf"/>
</dbReference>
<protein>
    <recommendedName>
        <fullName evidence="3">N-acetyltransferase domain-containing protein</fullName>
    </recommendedName>
</protein>
<comment type="caution">
    <text evidence="4">The sequence shown here is derived from an EMBL/GenBank/DDBJ whole genome shotgun (WGS) entry which is preliminary data.</text>
</comment>
<dbReference type="InterPro" id="IPR000182">
    <property type="entry name" value="GNAT_dom"/>
</dbReference>
<keyword evidence="5" id="KW-1185">Reference proteome</keyword>
<dbReference type="PANTHER" id="PTHR43420:SF47">
    <property type="entry name" value="N-ACETYLTRANSFERASE DOMAIN-CONTAINING PROTEIN"/>
    <property type="match status" value="1"/>
</dbReference>
<dbReference type="EMBL" id="NOII01000001">
    <property type="protein sequence ID" value="OYD59545.1"/>
    <property type="molecule type" value="Genomic_DNA"/>
</dbReference>
<dbReference type="AlphaFoldDB" id="A0A235FFN8"/>
<keyword evidence="1" id="KW-0808">Transferase</keyword>
<feature type="domain" description="N-acetyltransferase" evidence="3">
    <location>
        <begin position="14"/>
        <end position="182"/>
    </location>
</feature>
<evidence type="ECO:0000256" key="1">
    <source>
        <dbReference type="ARBA" id="ARBA00022679"/>
    </source>
</evidence>
<evidence type="ECO:0000256" key="2">
    <source>
        <dbReference type="ARBA" id="ARBA00023315"/>
    </source>
</evidence>
<dbReference type="Gene3D" id="3.40.630.30">
    <property type="match status" value="1"/>
</dbReference>
<evidence type="ECO:0000259" key="3">
    <source>
        <dbReference type="PROSITE" id="PS51186"/>
    </source>
</evidence>
<dbReference type="InterPro" id="IPR016181">
    <property type="entry name" value="Acyl_CoA_acyltransferase"/>
</dbReference>
<evidence type="ECO:0000313" key="4">
    <source>
        <dbReference type="EMBL" id="OYD59545.1"/>
    </source>
</evidence>
<sequence length="182" mass="21126">MRRWPVMMTANETLTIRQAEINESAEVMSLIQLCTEDMLSKHIFQWDEYYPNFSYIEETANANELYVLCESRKIIGAVVLNEWQSEEWDNVAWSDNSSQALIIHTLCLLPSEQGKGYGKKLLLFCEKFAAEQKYSCIRLDAFSGNKAALTLYESNRYIKRGEVQFSSKPAGHQTYFCYEKEL</sequence>
<dbReference type="GO" id="GO:0016747">
    <property type="term" value="F:acyltransferase activity, transferring groups other than amino-acyl groups"/>
    <property type="evidence" value="ECO:0007669"/>
    <property type="project" value="InterPro"/>
</dbReference>